<evidence type="ECO:0000256" key="4">
    <source>
        <dbReference type="ARBA" id="ARBA00023163"/>
    </source>
</evidence>
<evidence type="ECO:0000256" key="2">
    <source>
        <dbReference type="ARBA" id="ARBA00022737"/>
    </source>
</evidence>
<keyword evidence="4" id="KW-0804">Transcription</keyword>
<evidence type="ECO:0000313" key="5">
    <source>
        <dbReference type="EMBL" id="GFR41055.1"/>
    </source>
</evidence>
<dbReference type="Proteomes" id="UP001054857">
    <property type="component" value="Unassembled WGS sequence"/>
</dbReference>
<reference evidence="5 6" key="1">
    <citation type="journal article" date="2021" name="Sci. Rep.">
        <title>Genome sequencing of the multicellular alga Astrephomene provides insights into convergent evolution of germ-soma differentiation.</title>
        <authorList>
            <person name="Yamashita S."/>
            <person name="Yamamoto K."/>
            <person name="Matsuzaki R."/>
            <person name="Suzuki S."/>
            <person name="Yamaguchi H."/>
            <person name="Hirooka S."/>
            <person name="Minakuchi Y."/>
            <person name="Miyagishima S."/>
            <person name="Kawachi M."/>
            <person name="Toyoda A."/>
            <person name="Nozaki H."/>
        </authorList>
    </citation>
    <scope>NUCLEOTIDE SEQUENCE [LARGE SCALE GENOMIC DNA]</scope>
    <source>
        <strain evidence="5 6">NIES-4017</strain>
    </source>
</reference>
<evidence type="ECO:0000256" key="1">
    <source>
        <dbReference type="ARBA" id="ARBA00022574"/>
    </source>
</evidence>
<comment type="caution">
    <text evidence="5">The sequence shown here is derived from an EMBL/GenBank/DDBJ whole genome shotgun (WGS) entry which is preliminary data.</text>
</comment>
<dbReference type="Gene3D" id="2.130.10.10">
    <property type="entry name" value="YVTN repeat-like/Quinoprotein amine dehydrogenase"/>
    <property type="match status" value="1"/>
</dbReference>
<keyword evidence="2" id="KW-0677">Repeat</keyword>
<gene>
    <name evidence="5" type="ORF">Agub_g1684</name>
</gene>
<accession>A0AAD3DFW4</accession>
<evidence type="ECO:0000256" key="3">
    <source>
        <dbReference type="ARBA" id="ARBA00023015"/>
    </source>
</evidence>
<evidence type="ECO:0000313" key="6">
    <source>
        <dbReference type="Proteomes" id="UP001054857"/>
    </source>
</evidence>
<sequence>MNLVQTNLLREIAAEVKSHGGPVQFKAHALKHLELRTVLKESHGSPIVDLAFNTMDPEHHNLFASVGKDQATIYDDAHMGDFLGVVVQLVNQPSEHHKGGELSCCAWVQMSGLSRHELGDACLAVSGPEGVIQVISVVEAR</sequence>
<dbReference type="AlphaFoldDB" id="A0AAD3DFW4"/>
<keyword evidence="3" id="KW-0805">Transcription regulation</keyword>
<protein>
    <submittedName>
        <fullName evidence="5">Uncharacterized protein</fullName>
    </submittedName>
</protein>
<dbReference type="InterPro" id="IPR051243">
    <property type="entry name" value="PcG_WD-repeat"/>
</dbReference>
<dbReference type="InterPro" id="IPR015943">
    <property type="entry name" value="WD40/YVTN_repeat-like_dom_sf"/>
</dbReference>
<dbReference type="PANTHER" id="PTHR10253">
    <property type="entry name" value="POLYCOMB PROTEIN"/>
    <property type="match status" value="1"/>
</dbReference>
<feature type="non-terminal residue" evidence="5">
    <location>
        <position position="141"/>
    </location>
</feature>
<dbReference type="EMBL" id="BMAR01000001">
    <property type="protein sequence ID" value="GFR41055.1"/>
    <property type="molecule type" value="Genomic_DNA"/>
</dbReference>
<organism evidence="5 6">
    <name type="scientific">Astrephomene gubernaculifera</name>
    <dbReference type="NCBI Taxonomy" id="47775"/>
    <lineage>
        <taxon>Eukaryota</taxon>
        <taxon>Viridiplantae</taxon>
        <taxon>Chlorophyta</taxon>
        <taxon>core chlorophytes</taxon>
        <taxon>Chlorophyceae</taxon>
        <taxon>CS clade</taxon>
        <taxon>Chlamydomonadales</taxon>
        <taxon>Astrephomenaceae</taxon>
        <taxon>Astrephomene</taxon>
    </lineage>
</organism>
<keyword evidence="1" id="KW-0853">WD repeat</keyword>
<proteinExistence type="predicted"/>
<name>A0AAD3DFW4_9CHLO</name>
<keyword evidence="6" id="KW-1185">Reference proteome</keyword>